<evidence type="ECO:0000259" key="9">
    <source>
        <dbReference type="PROSITE" id="PS50111"/>
    </source>
</evidence>
<proteinExistence type="inferred from homology"/>
<feature type="domain" description="Methyl-accepting transducer" evidence="9">
    <location>
        <begin position="264"/>
        <end position="500"/>
    </location>
</feature>
<evidence type="ECO:0000313" key="12">
    <source>
        <dbReference type="Proteomes" id="UP001061302"/>
    </source>
</evidence>
<evidence type="ECO:0000256" key="2">
    <source>
        <dbReference type="ARBA" id="ARBA00022692"/>
    </source>
</evidence>
<keyword evidence="5 7" id="KW-0807">Transducer</keyword>
<evidence type="ECO:0000256" key="6">
    <source>
        <dbReference type="ARBA" id="ARBA00029447"/>
    </source>
</evidence>
<name>A0ABY6DKC1_9NEIS</name>
<dbReference type="SMART" id="SM00304">
    <property type="entry name" value="HAMP"/>
    <property type="match status" value="1"/>
</dbReference>
<dbReference type="InterPro" id="IPR004090">
    <property type="entry name" value="Chemotax_Me-accpt_rcpt"/>
</dbReference>
<dbReference type="InterPro" id="IPR004089">
    <property type="entry name" value="MCPsignal_dom"/>
</dbReference>
<comment type="subcellular location">
    <subcellularLocation>
        <location evidence="1">Membrane</location>
        <topology evidence="1">Multi-pass membrane protein</topology>
    </subcellularLocation>
</comment>
<evidence type="ECO:0000256" key="1">
    <source>
        <dbReference type="ARBA" id="ARBA00004141"/>
    </source>
</evidence>
<dbReference type="InterPro" id="IPR024478">
    <property type="entry name" value="HlyB_4HB_MCP"/>
</dbReference>
<sequence length="539" mass="57565">MTLRNKMIALVISLIALMLILGIGGLQRMARTNSHFASTYHDRVVPLNQLKTVADLYAVNIVDTTHKTNFKSLDFAQATAAVSQAKTRIAEQWRAYTATRLTDEESRLVQQATAAMQRADSAVSQLETMLAAQDASGVDAFARNQLYQAIDPVSGAISKLTELQLREAGRNFEAAQREYEGARTLTLVILICAVLLAAGVSTWLIVGMNRKIAALNETLQRARDGNDLTLRAPVGGNDEIDGIAQAYNALVTAIQQLVQSVAQAIRTVNHEAELLAETTQQVALASSTGAEATNAMAAAVEEVTVSIAHVADSSKEAHTLGETSRAKAEHGALQIRETMERIKEIDRVVGETSGKVMTLGRDAQHITSVVAVIKDVADQTNLLALNAAIEAARAGEQGRGFAVVADEVRKLAERTASATVDIQKMVAQIGTTSEQAVGSMQETATRSHECADLAHRAGDSMDEISQSMQAGEEAVANIANALREHKAGTQLIAQQVERVAQITEENTAAVATMNASAGTLGGLTQQLTAQVMRFRFQGS</sequence>
<keyword evidence="2 8" id="KW-0812">Transmembrane</keyword>
<evidence type="ECO:0000259" key="10">
    <source>
        <dbReference type="PROSITE" id="PS50885"/>
    </source>
</evidence>
<dbReference type="Proteomes" id="UP001061302">
    <property type="component" value="Chromosome"/>
</dbReference>
<feature type="domain" description="HAMP" evidence="10">
    <location>
        <begin position="206"/>
        <end position="259"/>
    </location>
</feature>
<protein>
    <submittedName>
        <fullName evidence="11">Methyl-accepting chemotaxis protein</fullName>
    </submittedName>
</protein>
<dbReference type="EMBL" id="CP106753">
    <property type="protein sequence ID" value="UXY13901.1"/>
    <property type="molecule type" value="Genomic_DNA"/>
</dbReference>
<dbReference type="PANTHER" id="PTHR32089:SF119">
    <property type="entry name" value="METHYL-ACCEPTING CHEMOTAXIS PROTEIN CTPL"/>
    <property type="match status" value="1"/>
</dbReference>
<dbReference type="Gene3D" id="1.10.287.950">
    <property type="entry name" value="Methyl-accepting chemotaxis protein"/>
    <property type="match status" value="1"/>
</dbReference>
<dbReference type="PROSITE" id="PS50111">
    <property type="entry name" value="CHEMOTAXIS_TRANSDUC_2"/>
    <property type="match status" value="1"/>
</dbReference>
<dbReference type="Pfam" id="PF00015">
    <property type="entry name" value="MCPsignal"/>
    <property type="match status" value="1"/>
</dbReference>
<dbReference type="SMART" id="SM00283">
    <property type="entry name" value="MA"/>
    <property type="match status" value="1"/>
</dbReference>
<keyword evidence="3 8" id="KW-1133">Transmembrane helix</keyword>
<feature type="transmembrane region" description="Helical" evidence="8">
    <location>
        <begin position="185"/>
        <end position="206"/>
    </location>
</feature>
<evidence type="ECO:0000256" key="7">
    <source>
        <dbReference type="PROSITE-ProRule" id="PRU00284"/>
    </source>
</evidence>
<evidence type="ECO:0000256" key="8">
    <source>
        <dbReference type="SAM" id="Phobius"/>
    </source>
</evidence>
<dbReference type="Pfam" id="PF12729">
    <property type="entry name" value="4HB_MCP_1"/>
    <property type="match status" value="1"/>
</dbReference>
<dbReference type="SUPFAM" id="SSF58104">
    <property type="entry name" value="Methyl-accepting chemotaxis protein (MCP) signaling domain"/>
    <property type="match status" value="1"/>
</dbReference>
<dbReference type="CDD" id="cd06225">
    <property type="entry name" value="HAMP"/>
    <property type="match status" value="1"/>
</dbReference>
<evidence type="ECO:0000256" key="4">
    <source>
        <dbReference type="ARBA" id="ARBA00023136"/>
    </source>
</evidence>
<evidence type="ECO:0000313" key="11">
    <source>
        <dbReference type="EMBL" id="UXY13901.1"/>
    </source>
</evidence>
<organism evidence="11 12">
    <name type="scientific">Chitiniphilus purpureus</name>
    <dbReference type="NCBI Taxonomy" id="2981137"/>
    <lineage>
        <taxon>Bacteria</taxon>
        <taxon>Pseudomonadati</taxon>
        <taxon>Pseudomonadota</taxon>
        <taxon>Betaproteobacteria</taxon>
        <taxon>Neisseriales</taxon>
        <taxon>Chitinibacteraceae</taxon>
        <taxon>Chitiniphilus</taxon>
    </lineage>
</organism>
<feature type="transmembrane region" description="Helical" evidence="8">
    <location>
        <begin position="6"/>
        <end position="26"/>
    </location>
</feature>
<dbReference type="CDD" id="cd11386">
    <property type="entry name" value="MCP_signal"/>
    <property type="match status" value="1"/>
</dbReference>
<dbReference type="PRINTS" id="PR00260">
    <property type="entry name" value="CHEMTRNSDUCR"/>
</dbReference>
<reference evidence="11" key="1">
    <citation type="submission" date="2022-10" db="EMBL/GenBank/DDBJ databases">
        <title>Chitiniphilus purpureus sp. nov., a novel chitin-degrading bacterium isolated from crawfish pond sediment.</title>
        <authorList>
            <person name="Li K."/>
        </authorList>
    </citation>
    <scope>NUCLEOTIDE SEQUENCE</scope>
    <source>
        <strain evidence="11">CD1</strain>
    </source>
</reference>
<dbReference type="Pfam" id="PF00672">
    <property type="entry name" value="HAMP"/>
    <property type="match status" value="1"/>
</dbReference>
<gene>
    <name evidence="11" type="ORF">N8I74_11265</name>
</gene>
<evidence type="ECO:0000256" key="3">
    <source>
        <dbReference type="ARBA" id="ARBA00022989"/>
    </source>
</evidence>
<keyword evidence="12" id="KW-1185">Reference proteome</keyword>
<dbReference type="PANTHER" id="PTHR32089">
    <property type="entry name" value="METHYL-ACCEPTING CHEMOTAXIS PROTEIN MCPB"/>
    <property type="match status" value="1"/>
</dbReference>
<accession>A0ABY6DKC1</accession>
<dbReference type="PROSITE" id="PS50885">
    <property type="entry name" value="HAMP"/>
    <property type="match status" value="1"/>
</dbReference>
<comment type="similarity">
    <text evidence="6">Belongs to the methyl-accepting chemotaxis (MCP) protein family.</text>
</comment>
<keyword evidence="4 8" id="KW-0472">Membrane</keyword>
<evidence type="ECO:0000256" key="5">
    <source>
        <dbReference type="ARBA" id="ARBA00023224"/>
    </source>
</evidence>
<dbReference type="InterPro" id="IPR003660">
    <property type="entry name" value="HAMP_dom"/>
</dbReference>
<dbReference type="RefSeq" id="WP_263123185.1">
    <property type="nucleotide sequence ID" value="NZ_CP106753.1"/>
</dbReference>